<protein>
    <recommendedName>
        <fullName evidence="5">Ribosomal RNA adenine methylase transferase N-terminal domain-containing protein</fullName>
    </recommendedName>
</protein>
<reference evidence="6 7" key="1">
    <citation type="journal article" date="2019" name="Int. J. Syst. Evol. Microbiol.">
        <title>The Global Catalogue of Microorganisms (GCM) 10K type strain sequencing project: providing services to taxonomists for standard genome sequencing and annotation.</title>
        <authorList>
            <consortium name="The Broad Institute Genomics Platform"/>
            <consortium name="The Broad Institute Genome Sequencing Center for Infectious Disease"/>
            <person name="Wu L."/>
            <person name="Ma J."/>
        </authorList>
    </citation>
    <scope>NUCLEOTIDE SEQUENCE [LARGE SCALE GENOMIC DNA]</scope>
    <source>
        <strain evidence="6 7">JCM 4542</strain>
    </source>
</reference>
<name>A0ABN3TT13_9ACTN</name>
<evidence type="ECO:0000256" key="2">
    <source>
        <dbReference type="ARBA" id="ARBA00022679"/>
    </source>
</evidence>
<keyword evidence="2" id="KW-0808">Transferase</keyword>
<dbReference type="Gene3D" id="3.40.50.150">
    <property type="entry name" value="Vaccinia Virus protein VP39"/>
    <property type="match status" value="1"/>
</dbReference>
<proteinExistence type="predicted"/>
<dbReference type="InterPro" id="IPR041698">
    <property type="entry name" value="Methyltransf_25"/>
</dbReference>
<accession>A0ABN3TT13</accession>
<keyword evidence="7" id="KW-1185">Reference proteome</keyword>
<organism evidence="6 7">
    <name type="scientific">Streptomyces luteosporeus</name>
    <dbReference type="NCBI Taxonomy" id="173856"/>
    <lineage>
        <taxon>Bacteria</taxon>
        <taxon>Bacillati</taxon>
        <taxon>Actinomycetota</taxon>
        <taxon>Actinomycetes</taxon>
        <taxon>Kitasatosporales</taxon>
        <taxon>Streptomycetaceae</taxon>
        <taxon>Streptomyces</taxon>
    </lineage>
</organism>
<dbReference type="PANTHER" id="PTHR44942">
    <property type="entry name" value="METHYLTRANSF_11 DOMAIN-CONTAINING PROTEIN"/>
    <property type="match status" value="1"/>
</dbReference>
<keyword evidence="1" id="KW-0489">Methyltransferase</keyword>
<dbReference type="InterPro" id="IPR051052">
    <property type="entry name" value="Diverse_substrate_MTase"/>
</dbReference>
<feature type="domain" description="Ribosomal RNA adenine methylase transferase N-terminal" evidence="5">
    <location>
        <begin position="33"/>
        <end position="180"/>
    </location>
</feature>
<dbReference type="EMBL" id="BAAASL010000009">
    <property type="protein sequence ID" value="GAA2716891.1"/>
    <property type="molecule type" value="Genomic_DNA"/>
</dbReference>
<feature type="compositionally biased region" description="Basic and acidic residues" evidence="4">
    <location>
        <begin position="7"/>
        <end position="16"/>
    </location>
</feature>
<dbReference type="SMART" id="SM00650">
    <property type="entry name" value="rADc"/>
    <property type="match status" value="1"/>
</dbReference>
<comment type="caution">
    <text evidence="6">The sequence shown here is derived from an EMBL/GenBank/DDBJ whole genome shotgun (WGS) entry which is preliminary data.</text>
</comment>
<evidence type="ECO:0000259" key="5">
    <source>
        <dbReference type="SMART" id="SM00650"/>
    </source>
</evidence>
<keyword evidence="3" id="KW-0949">S-adenosyl-L-methionine</keyword>
<gene>
    <name evidence="6" type="ORF">GCM10010315_28920</name>
</gene>
<dbReference type="CDD" id="cd02440">
    <property type="entry name" value="AdoMet_MTases"/>
    <property type="match status" value="1"/>
</dbReference>
<dbReference type="SUPFAM" id="SSF53335">
    <property type="entry name" value="S-adenosyl-L-methionine-dependent methyltransferases"/>
    <property type="match status" value="1"/>
</dbReference>
<evidence type="ECO:0000313" key="7">
    <source>
        <dbReference type="Proteomes" id="UP001500886"/>
    </source>
</evidence>
<evidence type="ECO:0000256" key="3">
    <source>
        <dbReference type="ARBA" id="ARBA00022691"/>
    </source>
</evidence>
<dbReference type="Proteomes" id="UP001500886">
    <property type="component" value="Unassembled WGS sequence"/>
</dbReference>
<dbReference type="InterPro" id="IPR029063">
    <property type="entry name" value="SAM-dependent_MTases_sf"/>
</dbReference>
<sequence>MGPMTDGTRERRHAFGDDAEQYDAGRPGYPEQLVDDVLDFAGGTAAAPALEVGAGTGKATLAFARRGLSITCVEPDERMARVLRLRCAGLPQVTVEVADFETWRPGSRRHGLLYCAQAWHWVDPAARWARARAALRPNGAVALFWNHWFLQDEHLARELTAAHERHGLDIPEHTLLDPRPRPAHHGPRARQWREMEADGGFTDIDHRLYTTHHPRTAAGIVGLVASNSGYRVIDKARREPLLDEMARLVGDRTVTVRVVTSLFLARTKDA</sequence>
<dbReference type="Pfam" id="PF13649">
    <property type="entry name" value="Methyltransf_25"/>
    <property type="match status" value="1"/>
</dbReference>
<feature type="region of interest" description="Disordered" evidence="4">
    <location>
        <begin position="1"/>
        <end position="26"/>
    </location>
</feature>
<evidence type="ECO:0000256" key="4">
    <source>
        <dbReference type="SAM" id="MobiDB-lite"/>
    </source>
</evidence>
<dbReference type="PANTHER" id="PTHR44942:SF4">
    <property type="entry name" value="METHYLTRANSFERASE TYPE 11 DOMAIN-CONTAINING PROTEIN"/>
    <property type="match status" value="1"/>
</dbReference>
<evidence type="ECO:0000256" key="1">
    <source>
        <dbReference type="ARBA" id="ARBA00022603"/>
    </source>
</evidence>
<evidence type="ECO:0000313" key="6">
    <source>
        <dbReference type="EMBL" id="GAA2716891.1"/>
    </source>
</evidence>
<dbReference type="InterPro" id="IPR020598">
    <property type="entry name" value="rRNA_Ade_methylase_Trfase_N"/>
</dbReference>